<feature type="domain" description="NACHT" evidence="2">
    <location>
        <begin position="192"/>
        <end position="349"/>
    </location>
</feature>
<dbReference type="Gene3D" id="3.40.50.300">
    <property type="entry name" value="P-loop containing nucleotide triphosphate hydrolases"/>
    <property type="match status" value="1"/>
</dbReference>
<name>A0A9N9AQH4_9GLOM</name>
<evidence type="ECO:0000256" key="1">
    <source>
        <dbReference type="SAM" id="Coils"/>
    </source>
</evidence>
<dbReference type="SUPFAM" id="SSF52540">
    <property type="entry name" value="P-loop containing nucleoside triphosphate hydrolases"/>
    <property type="match status" value="1"/>
</dbReference>
<dbReference type="Proteomes" id="UP000789396">
    <property type="component" value="Unassembled WGS sequence"/>
</dbReference>
<sequence length="666" mass="77186">LILDEGQIEEGIGHVKGAQKNDLESSRGEMLAQIGELKNQYLEDLCEAHEFKEALGDVEEVVMEFLTSKDKLTSDDKQILEIEANKFLISKDKKPLIKTVNNFFSQEDQLTLEDIDVLNVAANQFLALKDQNALKLLEMTMNEFLEEDIKVLEKASKNEENFEKTAKELLNLKAKEVLETAVNNLLTLRRKRVLLILGSGGTGKSTFNRYLARLLWEKYQQDMTQPIPLFIALAPLEKFINQNLDFIAAYLQEKGNLSPVQINELRNRKFVFILDGYDEIAERDRHCYNSNMFSEWKNAKIIISCRPEYLNQGDEEMFWPKENGKRGFQELTLTPFSRAEVEQYIKNYVRYFKKSNSLLWDADEFIRSINKIPQLEDLVCNPILLKITLTVLPGIFIDRETTSQINQINRKVLYDEFLKKWFERAQNRLNNIQLKPEERKEFDHLNNDFTEHCLQFGKEFAFKMFIDNNKVVVNRSLEKLEDTNVKCRLMRFSMPLIRRGNQYWFFHKSLRDYLIACALLDSLNDASQLTLFNKQSIIPEPAIQTFLAEGVQQMPEYKQPMLNFIECSKNNANIQIASTNAITVVTRAKIQLSINLDNIRIQGANLSDGVFKNLQFVRADLNNIKEQYLEADKIKFNIESPKHPNDIASALTSASTENLSSQERSC</sequence>
<evidence type="ECO:0000313" key="4">
    <source>
        <dbReference type="Proteomes" id="UP000789396"/>
    </source>
</evidence>
<gene>
    <name evidence="3" type="ORF">RFULGI_LOCUS4231</name>
</gene>
<feature type="coiled-coil region" evidence="1">
    <location>
        <begin position="142"/>
        <end position="172"/>
    </location>
</feature>
<keyword evidence="1" id="KW-0175">Coiled coil</keyword>
<evidence type="ECO:0000259" key="2">
    <source>
        <dbReference type="Pfam" id="PF05729"/>
    </source>
</evidence>
<proteinExistence type="predicted"/>
<reference evidence="3" key="1">
    <citation type="submission" date="2021-06" db="EMBL/GenBank/DDBJ databases">
        <authorList>
            <person name="Kallberg Y."/>
            <person name="Tangrot J."/>
            <person name="Rosling A."/>
        </authorList>
    </citation>
    <scope>NUCLEOTIDE SEQUENCE</scope>
    <source>
        <strain evidence="3">IN212</strain>
    </source>
</reference>
<dbReference type="InterPro" id="IPR007111">
    <property type="entry name" value="NACHT_NTPase"/>
</dbReference>
<keyword evidence="4" id="KW-1185">Reference proteome</keyword>
<dbReference type="AlphaFoldDB" id="A0A9N9AQH4"/>
<dbReference type="EMBL" id="CAJVPZ010004103">
    <property type="protein sequence ID" value="CAG8541230.1"/>
    <property type="molecule type" value="Genomic_DNA"/>
</dbReference>
<dbReference type="PANTHER" id="PTHR46312">
    <property type="entry name" value="NACHT DOMAIN-CONTAINING PROTEIN"/>
    <property type="match status" value="1"/>
</dbReference>
<protein>
    <submittedName>
        <fullName evidence="3">8218_t:CDS:1</fullName>
    </submittedName>
</protein>
<accession>A0A9N9AQH4</accession>
<dbReference type="OrthoDB" id="2383519at2759"/>
<feature type="non-terminal residue" evidence="3">
    <location>
        <position position="1"/>
    </location>
</feature>
<dbReference type="PANTHER" id="PTHR46312:SF2">
    <property type="entry name" value="NUCLEOTIDE-BINDING OLIGOMERIZATION DOMAIN-CONTAINING PROTEIN 2-LIKE"/>
    <property type="match status" value="1"/>
</dbReference>
<evidence type="ECO:0000313" key="3">
    <source>
        <dbReference type="EMBL" id="CAG8541230.1"/>
    </source>
</evidence>
<organism evidence="3 4">
    <name type="scientific">Racocetra fulgida</name>
    <dbReference type="NCBI Taxonomy" id="60492"/>
    <lineage>
        <taxon>Eukaryota</taxon>
        <taxon>Fungi</taxon>
        <taxon>Fungi incertae sedis</taxon>
        <taxon>Mucoromycota</taxon>
        <taxon>Glomeromycotina</taxon>
        <taxon>Glomeromycetes</taxon>
        <taxon>Diversisporales</taxon>
        <taxon>Gigasporaceae</taxon>
        <taxon>Racocetra</taxon>
    </lineage>
</organism>
<dbReference type="InterPro" id="IPR027417">
    <property type="entry name" value="P-loop_NTPase"/>
</dbReference>
<dbReference type="Pfam" id="PF05729">
    <property type="entry name" value="NACHT"/>
    <property type="match status" value="1"/>
</dbReference>
<comment type="caution">
    <text evidence="3">The sequence shown here is derived from an EMBL/GenBank/DDBJ whole genome shotgun (WGS) entry which is preliminary data.</text>
</comment>